<evidence type="ECO:0000256" key="4">
    <source>
        <dbReference type="ARBA" id="ARBA00023242"/>
    </source>
</evidence>
<name>A0ABU6SJZ7_9FABA</name>
<feature type="domain" description="HTH myb-type" evidence="6">
    <location>
        <begin position="13"/>
        <end position="63"/>
    </location>
</feature>
<dbReference type="Proteomes" id="UP001341840">
    <property type="component" value="Unassembled WGS sequence"/>
</dbReference>
<evidence type="ECO:0000313" key="7">
    <source>
        <dbReference type="EMBL" id="MED6136735.1"/>
    </source>
</evidence>
<dbReference type="InterPro" id="IPR017930">
    <property type="entry name" value="Myb_dom"/>
</dbReference>
<feature type="domain" description="Myb-like" evidence="5">
    <location>
        <begin position="64"/>
        <end position="114"/>
    </location>
</feature>
<feature type="domain" description="Myb-like" evidence="5">
    <location>
        <begin position="11"/>
        <end position="63"/>
    </location>
</feature>
<evidence type="ECO:0000256" key="3">
    <source>
        <dbReference type="ARBA" id="ARBA00023125"/>
    </source>
</evidence>
<evidence type="ECO:0000259" key="6">
    <source>
        <dbReference type="PROSITE" id="PS51294"/>
    </source>
</evidence>
<keyword evidence="3" id="KW-0238">DNA-binding</keyword>
<dbReference type="InterPro" id="IPR015495">
    <property type="entry name" value="Myb_TF_plants"/>
</dbReference>
<dbReference type="PROSITE" id="PS51294">
    <property type="entry name" value="HTH_MYB"/>
    <property type="match status" value="2"/>
</dbReference>
<gene>
    <name evidence="7" type="ORF">PIB30_058542</name>
</gene>
<dbReference type="InterPro" id="IPR001005">
    <property type="entry name" value="SANT/Myb"/>
</dbReference>
<dbReference type="SUPFAM" id="SSF46689">
    <property type="entry name" value="Homeodomain-like"/>
    <property type="match status" value="1"/>
</dbReference>
<proteinExistence type="predicted"/>
<dbReference type="SMART" id="SM00717">
    <property type="entry name" value="SANT"/>
    <property type="match status" value="2"/>
</dbReference>
<comment type="subcellular location">
    <subcellularLocation>
        <location evidence="1">Nucleus</location>
    </subcellularLocation>
</comment>
<evidence type="ECO:0000256" key="1">
    <source>
        <dbReference type="ARBA" id="ARBA00004123"/>
    </source>
</evidence>
<evidence type="ECO:0000313" key="8">
    <source>
        <dbReference type="Proteomes" id="UP001341840"/>
    </source>
</evidence>
<dbReference type="EMBL" id="JASCZI010060908">
    <property type="protein sequence ID" value="MED6136735.1"/>
    <property type="molecule type" value="Genomic_DNA"/>
</dbReference>
<evidence type="ECO:0000259" key="5">
    <source>
        <dbReference type="PROSITE" id="PS50090"/>
    </source>
</evidence>
<dbReference type="Pfam" id="PF00249">
    <property type="entry name" value="Myb_DNA-binding"/>
    <property type="match status" value="2"/>
</dbReference>
<keyword evidence="2" id="KW-0677">Repeat</keyword>
<sequence>MGRSPCCDESSGNVKKGPWTEEEDEKLIDYIKKHGHGSWRTLAKRAGLNRCGKSCRLRWANYLRPDIKRGKFTQDEERIIINLHSVLGNKWSKIATHLPGRTDNEIKNFWNTHIRKKLLQMGIDPETHKPRTDFRHLMNLTQLLGISSNMGNPMMNTWGANNPNIGLQGDVTQLAKLQLLQNLLQIMNSNTFANMGNNNNNPNYLLGNPSFNNNAYLNNGSNTLQAVANHGALFPHQHGTTTSTGSESWGNIEGAVNNMQEIDCCNKFSINVISSEGNQEENPVLPALVASSPVTGGTSCSSSLNQMENKNSSSCCNTSAPTSTAHSPNYNYSNTIFDDLEMLLQDDETSSSYWKDILDLTSTSASKISW</sequence>
<evidence type="ECO:0000256" key="2">
    <source>
        <dbReference type="ARBA" id="ARBA00022737"/>
    </source>
</evidence>
<dbReference type="InterPro" id="IPR009057">
    <property type="entry name" value="Homeodomain-like_sf"/>
</dbReference>
<dbReference type="PANTHER" id="PTHR47994">
    <property type="entry name" value="F14D16.11-RELATED"/>
    <property type="match status" value="1"/>
</dbReference>
<keyword evidence="8" id="KW-1185">Reference proteome</keyword>
<protein>
    <submittedName>
        <fullName evidence="7">Uncharacterized protein</fullName>
    </submittedName>
</protein>
<organism evidence="7 8">
    <name type="scientific">Stylosanthes scabra</name>
    <dbReference type="NCBI Taxonomy" id="79078"/>
    <lineage>
        <taxon>Eukaryota</taxon>
        <taxon>Viridiplantae</taxon>
        <taxon>Streptophyta</taxon>
        <taxon>Embryophyta</taxon>
        <taxon>Tracheophyta</taxon>
        <taxon>Spermatophyta</taxon>
        <taxon>Magnoliopsida</taxon>
        <taxon>eudicotyledons</taxon>
        <taxon>Gunneridae</taxon>
        <taxon>Pentapetalae</taxon>
        <taxon>rosids</taxon>
        <taxon>fabids</taxon>
        <taxon>Fabales</taxon>
        <taxon>Fabaceae</taxon>
        <taxon>Papilionoideae</taxon>
        <taxon>50 kb inversion clade</taxon>
        <taxon>dalbergioids sensu lato</taxon>
        <taxon>Dalbergieae</taxon>
        <taxon>Pterocarpus clade</taxon>
        <taxon>Stylosanthes</taxon>
    </lineage>
</organism>
<accession>A0ABU6SJZ7</accession>
<reference evidence="7 8" key="1">
    <citation type="journal article" date="2023" name="Plants (Basel)">
        <title>Bridging the Gap: Combining Genomics and Transcriptomics Approaches to Understand Stylosanthes scabra, an Orphan Legume from the Brazilian Caatinga.</title>
        <authorList>
            <person name="Ferreira-Neto J.R.C."/>
            <person name="da Silva M.D."/>
            <person name="Binneck E."/>
            <person name="de Melo N.F."/>
            <person name="da Silva R.H."/>
            <person name="de Melo A.L.T.M."/>
            <person name="Pandolfi V."/>
            <person name="Bustamante F.O."/>
            <person name="Brasileiro-Vidal A.C."/>
            <person name="Benko-Iseppon A.M."/>
        </authorList>
    </citation>
    <scope>NUCLEOTIDE SEQUENCE [LARGE SCALE GENOMIC DNA]</scope>
    <source>
        <tissue evidence="7">Leaves</tissue>
    </source>
</reference>
<dbReference type="CDD" id="cd00167">
    <property type="entry name" value="SANT"/>
    <property type="match status" value="2"/>
</dbReference>
<comment type="caution">
    <text evidence="7">The sequence shown here is derived from an EMBL/GenBank/DDBJ whole genome shotgun (WGS) entry which is preliminary data.</text>
</comment>
<feature type="domain" description="HTH myb-type" evidence="6">
    <location>
        <begin position="64"/>
        <end position="118"/>
    </location>
</feature>
<dbReference type="Gene3D" id="1.10.10.60">
    <property type="entry name" value="Homeodomain-like"/>
    <property type="match status" value="2"/>
</dbReference>
<keyword evidence="4" id="KW-0539">Nucleus</keyword>
<dbReference type="PANTHER" id="PTHR47994:SF5">
    <property type="entry name" value="F14D16.11-RELATED"/>
    <property type="match status" value="1"/>
</dbReference>
<dbReference type="PROSITE" id="PS50090">
    <property type="entry name" value="MYB_LIKE"/>
    <property type="match status" value="2"/>
</dbReference>